<accession>A0ABN8IAV2</accession>
<protein>
    <submittedName>
        <fullName evidence="2">Uncharacterized protein</fullName>
    </submittedName>
</protein>
<organism evidence="2 3">
    <name type="scientific">Iphiclides podalirius</name>
    <name type="common">scarce swallowtail</name>
    <dbReference type="NCBI Taxonomy" id="110791"/>
    <lineage>
        <taxon>Eukaryota</taxon>
        <taxon>Metazoa</taxon>
        <taxon>Ecdysozoa</taxon>
        <taxon>Arthropoda</taxon>
        <taxon>Hexapoda</taxon>
        <taxon>Insecta</taxon>
        <taxon>Pterygota</taxon>
        <taxon>Neoptera</taxon>
        <taxon>Endopterygota</taxon>
        <taxon>Lepidoptera</taxon>
        <taxon>Glossata</taxon>
        <taxon>Ditrysia</taxon>
        <taxon>Papilionoidea</taxon>
        <taxon>Papilionidae</taxon>
        <taxon>Papilioninae</taxon>
        <taxon>Iphiclides</taxon>
    </lineage>
</organism>
<gene>
    <name evidence="2" type="ORF">IPOD504_LOCUS8175</name>
</gene>
<evidence type="ECO:0000313" key="2">
    <source>
        <dbReference type="EMBL" id="CAH2052329.1"/>
    </source>
</evidence>
<dbReference type="EMBL" id="OW152832">
    <property type="protein sequence ID" value="CAH2052329.1"/>
    <property type="molecule type" value="Genomic_DNA"/>
</dbReference>
<keyword evidence="3" id="KW-1185">Reference proteome</keyword>
<name>A0ABN8IAV2_9NEOP</name>
<evidence type="ECO:0000256" key="1">
    <source>
        <dbReference type="SAM" id="MobiDB-lite"/>
    </source>
</evidence>
<feature type="region of interest" description="Disordered" evidence="1">
    <location>
        <begin position="81"/>
        <end position="101"/>
    </location>
</feature>
<reference evidence="2" key="1">
    <citation type="submission" date="2022-03" db="EMBL/GenBank/DDBJ databases">
        <authorList>
            <person name="Martin H S."/>
        </authorList>
    </citation>
    <scope>NUCLEOTIDE SEQUENCE</scope>
</reference>
<feature type="non-terminal residue" evidence="2">
    <location>
        <position position="1"/>
    </location>
</feature>
<proteinExistence type="predicted"/>
<feature type="region of interest" description="Disordered" evidence="1">
    <location>
        <begin position="46"/>
        <end position="68"/>
    </location>
</feature>
<evidence type="ECO:0000313" key="3">
    <source>
        <dbReference type="Proteomes" id="UP000837857"/>
    </source>
</evidence>
<dbReference type="Proteomes" id="UP000837857">
    <property type="component" value="Chromosome 20"/>
</dbReference>
<sequence>MRYARHVSPLFTSAAFVKTLTFPALPVGGHFEKMRFRRPAALLPSNSEAAARPVPAQNAKKGRRSQVDRIFGRATQPPWLLHEWAGSSGTPKTAGKKRQVE</sequence>